<protein>
    <recommendedName>
        <fullName evidence="6">60S acidic ribosomal protein P1</fullName>
    </recommendedName>
</protein>
<dbReference type="FunFam" id="1.10.10.1410:FF:000002">
    <property type="entry name" value="60S acidic ribosomal protein P2"/>
    <property type="match status" value="1"/>
</dbReference>
<evidence type="ECO:0000313" key="5">
    <source>
        <dbReference type="EMBL" id="CAD8261126.1"/>
    </source>
</evidence>
<dbReference type="GO" id="GO:0002181">
    <property type="term" value="P:cytoplasmic translation"/>
    <property type="evidence" value="ECO:0007669"/>
    <property type="project" value="TreeGrafter"/>
</dbReference>
<evidence type="ECO:0000256" key="1">
    <source>
        <dbReference type="ARBA" id="ARBA00005436"/>
    </source>
</evidence>
<comment type="similarity">
    <text evidence="1">Belongs to the eukaryotic ribosomal protein P1/P2 family.</text>
</comment>
<sequence>MSLGTTEMAVAYAALALHDGEVEVNSDNIAALLKATGIKVEPYWPMLFGSFLQGRMDDMIMTLGGGGGGPAAAAGGGGGGGGDAGAEGAEEEAPKEEEKEEVEEVDLGGGMDMFGGGSDY</sequence>
<keyword evidence="2" id="KW-0689">Ribosomal protein</keyword>
<dbReference type="GO" id="GO:0006414">
    <property type="term" value="P:translational elongation"/>
    <property type="evidence" value="ECO:0007669"/>
    <property type="project" value="InterPro"/>
</dbReference>
<dbReference type="InterPro" id="IPR027534">
    <property type="entry name" value="Ribosomal_P1/P2"/>
</dbReference>
<accession>A0A7R9UBL9</accession>
<evidence type="ECO:0000256" key="3">
    <source>
        <dbReference type="ARBA" id="ARBA00023274"/>
    </source>
</evidence>
<evidence type="ECO:0000256" key="4">
    <source>
        <dbReference type="SAM" id="MobiDB-lite"/>
    </source>
</evidence>
<dbReference type="CDD" id="cd05831">
    <property type="entry name" value="Ribosomal_P1"/>
    <property type="match status" value="1"/>
</dbReference>
<dbReference type="GO" id="GO:0030295">
    <property type="term" value="F:protein kinase activator activity"/>
    <property type="evidence" value="ECO:0007669"/>
    <property type="project" value="TreeGrafter"/>
</dbReference>
<organism evidence="5">
    <name type="scientific">Pinguiococcus pyrenoidosus</name>
    <dbReference type="NCBI Taxonomy" id="172671"/>
    <lineage>
        <taxon>Eukaryota</taxon>
        <taxon>Sar</taxon>
        <taxon>Stramenopiles</taxon>
        <taxon>Ochrophyta</taxon>
        <taxon>Pinguiophyceae</taxon>
        <taxon>Pinguiochrysidales</taxon>
        <taxon>Pinguiochrysidaceae</taxon>
        <taxon>Pinguiococcus</taxon>
    </lineage>
</organism>
<dbReference type="GO" id="GO:0003735">
    <property type="term" value="F:structural constituent of ribosome"/>
    <property type="evidence" value="ECO:0007669"/>
    <property type="project" value="InterPro"/>
</dbReference>
<dbReference type="GO" id="GO:0022625">
    <property type="term" value="C:cytosolic large ribosomal subunit"/>
    <property type="evidence" value="ECO:0007669"/>
    <property type="project" value="TreeGrafter"/>
</dbReference>
<feature type="compositionally biased region" description="Acidic residues" evidence="4">
    <location>
        <begin position="88"/>
        <end position="106"/>
    </location>
</feature>
<feature type="compositionally biased region" description="Gly residues" evidence="4">
    <location>
        <begin position="107"/>
        <end position="120"/>
    </location>
</feature>
<dbReference type="Gene3D" id="1.10.10.1410">
    <property type="match status" value="1"/>
</dbReference>
<evidence type="ECO:0000256" key="2">
    <source>
        <dbReference type="ARBA" id="ARBA00022980"/>
    </source>
</evidence>
<feature type="region of interest" description="Disordered" evidence="4">
    <location>
        <begin position="67"/>
        <end position="120"/>
    </location>
</feature>
<dbReference type="AlphaFoldDB" id="A0A7R9UBL9"/>
<dbReference type="EMBL" id="HBEA01013932">
    <property type="protein sequence ID" value="CAD8261126.1"/>
    <property type="molecule type" value="Transcribed_RNA"/>
</dbReference>
<proteinExistence type="inferred from homology"/>
<dbReference type="Pfam" id="PF00428">
    <property type="entry name" value="Ribosomal_60s"/>
    <property type="match status" value="1"/>
</dbReference>
<name>A0A7R9UBL9_9STRA</name>
<feature type="compositionally biased region" description="Gly residues" evidence="4">
    <location>
        <begin position="67"/>
        <end position="85"/>
    </location>
</feature>
<dbReference type="HAMAP" id="MF_01478">
    <property type="entry name" value="Ribosomal_L12_arch"/>
    <property type="match status" value="1"/>
</dbReference>
<evidence type="ECO:0008006" key="6">
    <source>
        <dbReference type="Google" id="ProtNLM"/>
    </source>
</evidence>
<keyword evidence="3" id="KW-0687">Ribonucleoprotein</keyword>
<reference evidence="5" key="1">
    <citation type="submission" date="2021-01" db="EMBL/GenBank/DDBJ databases">
        <authorList>
            <person name="Corre E."/>
            <person name="Pelletier E."/>
            <person name="Niang G."/>
            <person name="Scheremetjew M."/>
            <person name="Finn R."/>
            <person name="Kale V."/>
            <person name="Holt S."/>
            <person name="Cochrane G."/>
            <person name="Meng A."/>
            <person name="Brown T."/>
            <person name="Cohen L."/>
        </authorList>
    </citation>
    <scope>NUCLEOTIDE SEQUENCE</scope>
    <source>
        <strain evidence="5">CCMP2078</strain>
    </source>
</reference>
<dbReference type="PANTHER" id="PTHR45696">
    <property type="entry name" value="60S ACIDIC RIBOSOMAL PROTEIN P1"/>
    <property type="match status" value="1"/>
</dbReference>
<dbReference type="PANTHER" id="PTHR45696:SF10">
    <property type="entry name" value="LARGE RIBOSOMAL SUBUNIT PROTEIN P1"/>
    <property type="match status" value="1"/>
</dbReference>
<dbReference type="InterPro" id="IPR038716">
    <property type="entry name" value="P1/P2_N_sf"/>
</dbReference>
<gene>
    <name evidence="5" type="ORF">PPYR1160_LOCUS10628</name>
</gene>
<dbReference type="GO" id="GO:0043021">
    <property type="term" value="F:ribonucleoprotein complex binding"/>
    <property type="evidence" value="ECO:0007669"/>
    <property type="project" value="TreeGrafter"/>
</dbReference>